<evidence type="ECO:0000259" key="13">
    <source>
        <dbReference type="PROSITE" id="PS51292"/>
    </source>
</evidence>
<dbReference type="InterPro" id="IPR013083">
    <property type="entry name" value="Znf_RING/FYVE/PHD"/>
</dbReference>
<feature type="domain" description="RING-CH-type" evidence="13">
    <location>
        <begin position="52"/>
        <end position="112"/>
    </location>
</feature>
<dbReference type="Pfam" id="PF12906">
    <property type="entry name" value="RINGv"/>
    <property type="match status" value="1"/>
</dbReference>
<dbReference type="eggNOG" id="KOG1609">
    <property type="taxonomic scope" value="Eukaryota"/>
</dbReference>
<keyword evidence="8" id="KW-0968">Cytoplasmic vesicle</keyword>
<reference evidence="14" key="1">
    <citation type="journal article" date="2008" name="Nature">
        <title>The amphioxus genome and the evolution of the chordate karyotype.</title>
        <authorList>
            <consortium name="US DOE Joint Genome Institute (JGI-PGF)"/>
            <person name="Putnam N.H."/>
            <person name="Butts T."/>
            <person name="Ferrier D.E.K."/>
            <person name="Furlong R.F."/>
            <person name="Hellsten U."/>
            <person name="Kawashima T."/>
            <person name="Robinson-Rechavi M."/>
            <person name="Shoguchi E."/>
            <person name="Terry A."/>
            <person name="Yu J.-K."/>
            <person name="Benito-Gutierrez E.L."/>
            <person name="Dubchak I."/>
            <person name="Garcia-Fernandez J."/>
            <person name="Gibson-Brown J.J."/>
            <person name="Grigoriev I.V."/>
            <person name="Horton A.C."/>
            <person name="de Jong P.J."/>
            <person name="Jurka J."/>
            <person name="Kapitonov V.V."/>
            <person name="Kohara Y."/>
            <person name="Kuroki Y."/>
            <person name="Lindquist E."/>
            <person name="Lucas S."/>
            <person name="Osoegawa K."/>
            <person name="Pennacchio L.A."/>
            <person name="Salamov A.A."/>
            <person name="Satou Y."/>
            <person name="Sauka-Spengler T."/>
            <person name="Schmutz J."/>
            <person name="Shin-I T."/>
            <person name="Toyoda A."/>
            <person name="Bronner-Fraser M."/>
            <person name="Fujiyama A."/>
            <person name="Holland L.Z."/>
            <person name="Holland P.W.H."/>
            <person name="Satoh N."/>
            <person name="Rokhsar D.S."/>
        </authorList>
    </citation>
    <scope>NUCLEOTIDE SEQUENCE [LARGE SCALE GENOMIC DNA]</scope>
    <source>
        <strain evidence="14">S238N-H82</strain>
        <tissue evidence="14">Testes</tissue>
    </source>
</reference>
<evidence type="ECO:0000256" key="2">
    <source>
        <dbReference type="ARBA" id="ARBA00004439"/>
    </source>
</evidence>
<feature type="compositionally biased region" description="Basic and acidic residues" evidence="10">
    <location>
        <begin position="238"/>
        <end position="254"/>
    </location>
</feature>
<dbReference type="Gene3D" id="3.30.40.10">
    <property type="entry name" value="Zinc/RING finger domain, C3HC4 (zinc finger)"/>
    <property type="match status" value="1"/>
</dbReference>
<feature type="region of interest" description="Disordered" evidence="10">
    <location>
        <begin position="619"/>
        <end position="741"/>
    </location>
</feature>
<dbReference type="GO" id="GO:0005765">
    <property type="term" value="C:lysosomal membrane"/>
    <property type="evidence" value="ECO:0007669"/>
    <property type="project" value="UniProtKB-SubCell"/>
</dbReference>
<dbReference type="PROSITE" id="PS51292">
    <property type="entry name" value="ZF_RING_CH"/>
    <property type="match status" value="1"/>
</dbReference>
<name>C3ZSY4_BRAFL</name>
<feature type="region of interest" description="Disordered" evidence="10">
    <location>
        <begin position="237"/>
        <end position="284"/>
    </location>
</feature>
<dbReference type="GO" id="GO:0031901">
    <property type="term" value="C:early endosome membrane"/>
    <property type="evidence" value="ECO:0007669"/>
    <property type="project" value="UniProtKB-SubCell"/>
</dbReference>
<dbReference type="SUPFAM" id="SSF57850">
    <property type="entry name" value="RING/U-box"/>
    <property type="match status" value="1"/>
</dbReference>
<dbReference type="InterPro" id="IPR011016">
    <property type="entry name" value="Znf_RING-CH"/>
</dbReference>
<dbReference type="InParanoid" id="C3ZSY4"/>
<protein>
    <submittedName>
        <fullName evidence="14">Uncharacterized protein</fullName>
    </submittedName>
</protein>
<dbReference type="GO" id="GO:0002376">
    <property type="term" value="P:immune system process"/>
    <property type="evidence" value="ECO:0007669"/>
    <property type="project" value="UniProtKB-KW"/>
</dbReference>
<keyword evidence="11" id="KW-1133">Transmembrane helix</keyword>
<organism>
    <name type="scientific">Branchiostoma floridae</name>
    <name type="common">Florida lancelet</name>
    <name type="synonym">Amphioxus</name>
    <dbReference type="NCBI Taxonomy" id="7739"/>
    <lineage>
        <taxon>Eukaryota</taxon>
        <taxon>Metazoa</taxon>
        <taxon>Chordata</taxon>
        <taxon>Cephalochordata</taxon>
        <taxon>Leptocardii</taxon>
        <taxon>Amphioxiformes</taxon>
        <taxon>Branchiostomatidae</taxon>
        <taxon>Branchiostoma</taxon>
    </lineage>
</organism>
<dbReference type="SMART" id="SM00744">
    <property type="entry name" value="RINGv"/>
    <property type="match status" value="1"/>
</dbReference>
<keyword evidence="5 9" id="KW-0863">Zinc-finger</keyword>
<dbReference type="Pfam" id="PF14771">
    <property type="entry name" value="DUF4476"/>
    <property type="match status" value="2"/>
</dbReference>
<dbReference type="InterPro" id="IPR001841">
    <property type="entry name" value="Znf_RING"/>
</dbReference>
<dbReference type="InterPro" id="IPR028011">
    <property type="entry name" value="DUF4476"/>
</dbReference>
<sequence>MYDAEDTTDVRVVEGQQGSQKRSSMSAFYGIKETADVSDFAYVRPYSPESTSSSVNAEICRICLEGRRAGFLARPCRCNGTSAFVHLPCLKEWLLKSNSSRCELCRFKFKTRRRWKPLREWVLFNLSPENVTYLKIIIVITVLLLLFTLTGVYLCSDVSTKGRDIKQQDVPAWKVMSISVLSLCSGALYVIGCLYCCCRCGGVWREWTAKNQTMTILLPRRVIAAWSEPGQYFTSYSELKRPRAEKQSPRHALNDDTPQGAMGNDVTSAEQDGDRPGSSASVTVSSSCGWTRVRRPTFISRSNNSILARYFGRSRSPSVTPELTELDDVTDVARVLNAFPHDSDKLKALQAIQGRLYPMTCSEAAQVLGTSSFSNHKLKILEIIARNINDVTTGGHQIQEAFDFSNDKKKAMEILNRHSGMGAGGGYPAGAPAGYPGAPPITGPATPFASPALGPVARVLTAFPHDSDKLKALQAIQGRLYPMTCAEAAQVLGTSSFSNHKLKMLEIIARNINDVTTGGHQIQEAFDFSNDKKKAMEILNRYSGMGAGGGCPAGAPGGYPGAPPITGPSAPFGSPALGPGADLGGMMSGMGAAMKAAMGATVQGANAMAQAMGAGFNQGKAGSGAPPPYTGPYQGQPTTSYPGQTPPGGPGYPSSPGASYPPAPGAGYPPAPGSGYPSAPGAGYPPAPGAGYPPAPGSGYPPAPGSGYPPAPGSGYPPAGAPGYPPAPGPGYPQPGQGYPQ</sequence>
<evidence type="ECO:0000256" key="6">
    <source>
        <dbReference type="ARBA" id="ARBA00022833"/>
    </source>
</evidence>
<keyword evidence="7" id="KW-0391">Immunity</keyword>
<comment type="subcellular location">
    <subcellularLocation>
        <location evidence="2">Cytoplasmic vesicle membrane</location>
        <topology evidence="2">Multi-pass membrane protein</topology>
    </subcellularLocation>
    <subcellularLocation>
        <location evidence="3">Early endosome membrane</location>
        <topology evidence="3">Multi-pass membrane protein</topology>
    </subcellularLocation>
    <subcellularLocation>
        <location evidence="1">Lysosome membrane</location>
        <topology evidence="1">Multi-pass membrane protein</topology>
    </subcellularLocation>
</comment>
<keyword evidence="6" id="KW-0862">Zinc</keyword>
<keyword evidence="11" id="KW-0812">Transmembrane</keyword>
<evidence type="ECO:0000256" key="3">
    <source>
        <dbReference type="ARBA" id="ARBA00004520"/>
    </source>
</evidence>
<keyword evidence="11" id="KW-0472">Membrane</keyword>
<dbReference type="PROSITE" id="PS50089">
    <property type="entry name" value="ZF_RING_2"/>
    <property type="match status" value="1"/>
</dbReference>
<evidence type="ECO:0000256" key="5">
    <source>
        <dbReference type="ARBA" id="ARBA00022771"/>
    </source>
</evidence>
<dbReference type="AlphaFoldDB" id="C3ZSY4"/>
<feature type="compositionally biased region" description="Pro residues" evidence="10">
    <location>
        <begin position="719"/>
        <end position="733"/>
    </location>
</feature>
<dbReference type="STRING" id="7739.C3ZSY4"/>
<feature type="compositionally biased region" description="Low complexity" evidence="10">
    <location>
        <begin position="631"/>
        <end position="643"/>
    </location>
</feature>
<evidence type="ECO:0000256" key="4">
    <source>
        <dbReference type="ARBA" id="ARBA00022723"/>
    </source>
</evidence>
<evidence type="ECO:0000259" key="12">
    <source>
        <dbReference type="PROSITE" id="PS50089"/>
    </source>
</evidence>
<dbReference type="PANTHER" id="PTHR45981">
    <property type="entry name" value="LD02310P"/>
    <property type="match status" value="1"/>
</dbReference>
<proteinExistence type="predicted"/>
<evidence type="ECO:0000256" key="9">
    <source>
        <dbReference type="PROSITE-ProRule" id="PRU00175"/>
    </source>
</evidence>
<feature type="compositionally biased region" description="Pro residues" evidence="10">
    <location>
        <begin position="659"/>
        <end position="672"/>
    </location>
</feature>
<gene>
    <name evidence="14" type="ORF">BRAFLDRAFT_122889</name>
</gene>
<feature type="compositionally biased region" description="Pro residues" evidence="10">
    <location>
        <begin position="683"/>
        <end position="712"/>
    </location>
</feature>
<dbReference type="PRINTS" id="PR01871">
    <property type="entry name" value="ANNEXINVII"/>
</dbReference>
<evidence type="ECO:0000313" key="14">
    <source>
        <dbReference type="EMBL" id="EEN44329.1"/>
    </source>
</evidence>
<evidence type="ECO:0000256" key="7">
    <source>
        <dbReference type="ARBA" id="ARBA00022859"/>
    </source>
</evidence>
<evidence type="ECO:0000256" key="1">
    <source>
        <dbReference type="ARBA" id="ARBA00004155"/>
    </source>
</evidence>
<feature type="compositionally biased region" description="Low complexity" evidence="10">
    <location>
        <begin position="673"/>
        <end position="682"/>
    </location>
</feature>
<dbReference type="EMBL" id="GG666675">
    <property type="protein sequence ID" value="EEN44329.1"/>
    <property type="molecule type" value="Genomic_DNA"/>
</dbReference>
<feature type="transmembrane region" description="Helical" evidence="11">
    <location>
        <begin position="133"/>
        <end position="154"/>
    </location>
</feature>
<feature type="domain" description="RING-type" evidence="12">
    <location>
        <begin position="60"/>
        <end position="106"/>
    </location>
</feature>
<evidence type="ECO:0000256" key="10">
    <source>
        <dbReference type="SAM" id="MobiDB-lite"/>
    </source>
</evidence>
<evidence type="ECO:0000256" key="8">
    <source>
        <dbReference type="ARBA" id="ARBA00023329"/>
    </source>
</evidence>
<evidence type="ECO:0000256" key="11">
    <source>
        <dbReference type="SAM" id="Phobius"/>
    </source>
</evidence>
<accession>C3ZSY4</accession>
<dbReference type="GO" id="GO:0008270">
    <property type="term" value="F:zinc ion binding"/>
    <property type="evidence" value="ECO:0007669"/>
    <property type="project" value="UniProtKB-KW"/>
</dbReference>
<keyword evidence="4" id="KW-0479">Metal-binding</keyword>